<evidence type="ECO:0000256" key="3">
    <source>
        <dbReference type="ARBA" id="ARBA00004406"/>
    </source>
</evidence>
<dbReference type="GO" id="GO:0016705">
    <property type="term" value="F:oxidoreductase activity, acting on paired donors, with incorporation or reduction of molecular oxygen"/>
    <property type="evidence" value="ECO:0007669"/>
    <property type="project" value="InterPro"/>
</dbReference>
<evidence type="ECO:0000256" key="12">
    <source>
        <dbReference type="ARBA" id="ARBA00023136"/>
    </source>
</evidence>
<dbReference type="PANTHER" id="PTHR24292:SF54">
    <property type="entry name" value="CYP9F3-RELATED"/>
    <property type="match status" value="1"/>
</dbReference>
<evidence type="ECO:0000256" key="10">
    <source>
        <dbReference type="ARBA" id="ARBA00023004"/>
    </source>
</evidence>
<evidence type="ECO:0000256" key="8">
    <source>
        <dbReference type="ARBA" id="ARBA00022848"/>
    </source>
</evidence>
<evidence type="ECO:0000256" key="2">
    <source>
        <dbReference type="ARBA" id="ARBA00004174"/>
    </source>
</evidence>
<keyword evidence="7" id="KW-0256">Endoplasmic reticulum</keyword>
<evidence type="ECO:0000313" key="15">
    <source>
        <dbReference type="Proteomes" id="UP000708208"/>
    </source>
</evidence>
<evidence type="ECO:0000256" key="1">
    <source>
        <dbReference type="ARBA" id="ARBA00001971"/>
    </source>
</evidence>
<sequence>MLFTIIWVVSTLAVIGFALYKYYDGNGDYWSNRGVDSLGKGELASFWDRITFKVGIVEFDKRCYKRFQGNKYGGFVQFRDPIFYLMDLDLIKQVFVKDFDHFMDRRIIDLNKTDILISKMLTNKSGKEWKDLWSIMSPTFTTGKIKRMFEAFNTCGGKFANYLRDAEKTDNQIDFQDAFGRYTVDVIASIVFGIETDVFTNKDNSVFRNMGKKAATITLFRGMKFLLFLIFPKLAKGLGLSLADPESLNFFTKLIETNIQKRREPGVQKRHDFLEMMLEAQAGQSKVDEKELDTFEKDAILDNGSTVGKRELSVVLDDATVAAQAFLFFFAGFDTIESLLIFSAFELALNPDVQEKLAQEVVPVMQENKGDLTYEATQKLEYLDMFVSETLRLHPPAFATERKCTQEYKVPDSDVVLPIGTQVLIPINGIHHDEKYYPEPEKFNPEHFSAENKAKRHPYAFLPFGQGPRNCIAMRFALTEAKAAIAHLVYNFKVEPSEKTQIPVKLSNKTTIKKPVDGMWLSFQSRDKSLY</sequence>
<dbReference type="GO" id="GO:0005506">
    <property type="term" value="F:iron ion binding"/>
    <property type="evidence" value="ECO:0007669"/>
    <property type="project" value="InterPro"/>
</dbReference>
<dbReference type="GO" id="GO:0005789">
    <property type="term" value="C:endoplasmic reticulum membrane"/>
    <property type="evidence" value="ECO:0007669"/>
    <property type="project" value="UniProtKB-SubCell"/>
</dbReference>
<dbReference type="CDD" id="cd11056">
    <property type="entry name" value="CYP6-like"/>
    <property type="match status" value="1"/>
</dbReference>
<evidence type="ECO:0000256" key="5">
    <source>
        <dbReference type="ARBA" id="ARBA00022617"/>
    </source>
</evidence>
<evidence type="ECO:0000313" key="14">
    <source>
        <dbReference type="EMBL" id="CAG7832586.1"/>
    </source>
</evidence>
<reference evidence="14" key="1">
    <citation type="submission" date="2021-06" db="EMBL/GenBank/DDBJ databases">
        <authorList>
            <person name="Hodson N. C."/>
            <person name="Mongue J. A."/>
            <person name="Jaron S. K."/>
        </authorList>
    </citation>
    <scope>NUCLEOTIDE SEQUENCE</scope>
</reference>
<gene>
    <name evidence="14" type="ORF">AFUS01_LOCUS42266</name>
</gene>
<evidence type="ECO:0000256" key="13">
    <source>
        <dbReference type="RuleBase" id="RU000461"/>
    </source>
</evidence>
<keyword evidence="5 13" id="KW-0349">Heme</keyword>
<evidence type="ECO:0000256" key="6">
    <source>
        <dbReference type="ARBA" id="ARBA00022723"/>
    </source>
</evidence>
<dbReference type="AlphaFoldDB" id="A0A8J2LJJ6"/>
<dbReference type="OrthoDB" id="2789670at2759"/>
<comment type="cofactor">
    <cofactor evidence="1">
        <name>heme</name>
        <dbReference type="ChEBI" id="CHEBI:30413"/>
    </cofactor>
</comment>
<evidence type="ECO:0000256" key="9">
    <source>
        <dbReference type="ARBA" id="ARBA00023002"/>
    </source>
</evidence>
<keyword evidence="9 13" id="KW-0560">Oxidoreductase</keyword>
<dbReference type="FunFam" id="1.10.630.10:FF:000042">
    <property type="entry name" value="Cytochrome P450"/>
    <property type="match status" value="1"/>
</dbReference>
<comment type="similarity">
    <text evidence="4 13">Belongs to the cytochrome P450 family.</text>
</comment>
<dbReference type="EMBL" id="CAJVCH010565852">
    <property type="protein sequence ID" value="CAG7832586.1"/>
    <property type="molecule type" value="Genomic_DNA"/>
</dbReference>
<dbReference type="GO" id="GO:0020037">
    <property type="term" value="F:heme binding"/>
    <property type="evidence" value="ECO:0007669"/>
    <property type="project" value="InterPro"/>
</dbReference>
<keyword evidence="8" id="KW-0492">Microsome</keyword>
<dbReference type="PANTHER" id="PTHR24292">
    <property type="entry name" value="CYTOCHROME P450"/>
    <property type="match status" value="1"/>
</dbReference>
<keyword evidence="12" id="KW-0472">Membrane</keyword>
<dbReference type="Proteomes" id="UP000708208">
    <property type="component" value="Unassembled WGS sequence"/>
</dbReference>
<dbReference type="InterPro" id="IPR001128">
    <property type="entry name" value="Cyt_P450"/>
</dbReference>
<keyword evidence="10 13" id="KW-0408">Iron</keyword>
<evidence type="ECO:0000256" key="7">
    <source>
        <dbReference type="ARBA" id="ARBA00022824"/>
    </source>
</evidence>
<keyword evidence="11 13" id="KW-0503">Monooxygenase</keyword>
<dbReference type="InterPro" id="IPR017972">
    <property type="entry name" value="Cyt_P450_CS"/>
</dbReference>
<dbReference type="InterPro" id="IPR050476">
    <property type="entry name" value="Insect_CytP450_Detox"/>
</dbReference>
<accession>A0A8J2LJJ6</accession>
<keyword evidence="15" id="KW-1185">Reference proteome</keyword>
<dbReference type="PROSITE" id="PS00086">
    <property type="entry name" value="CYTOCHROME_P450"/>
    <property type="match status" value="1"/>
</dbReference>
<dbReference type="Pfam" id="PF00067">
    <property type="entry name" value="p450"/>
    <property type="match status" value="1"/>
</dbReference>
<evidence type="ECO:0000256" key="11">
    <source>
        <dbReference type="ARBA" id="ARBA00023033"/>
    </source>
</evidence>
<organism evidence="14 15">
    <name type="scientific">Allacma fusca</name>
    <dbReference type="NCBI Taxonomy" id="39272"/>
    <lineage>
        <taxon>Eukaryota</taxon>
        <taxon>Metazoa</taxon>
        <taxon>Ecdysozoa</taxon>
        <taxon>Arthropoda</taxon>
        <taxon>Hexapoda</taxon>
        <taxon>Collembola</taxon>
        <taxon>Symphypleona</taxon>
        <taxon>Sminthuridae</taxon>
        <taxon>Allacma</taxon>
    </lineage>
</organism>
<name>A0A8J2LJJ6_9HEXA</name>
<keyword evidence="6 13" id="KW-0479">Metal-binding</keyword>
<dbReference type="GO" id="GO:0004497">
    <property type="term" value="F:monooxygenase activity"/>
    <property type="evidence" value="ECO:0007669"/>
    <property type="project" value="UniProtKB-KW"/>
</dbReference>
<protein>
    <recommendedName>
        <fullName evidence="16">Cytochrome P450</fullName>
    </recommendedName>
</protein>
<comment type="caution">
    <text evidence="14">The sequence shown here is derived from an EMBL/GenBank/DDBJ whole genome shotgun (WGS) entry which is preliminary data.</text>
</comment>
<comment type="subcellular location">
    <subcellularLocation>
        <location evidence="3">Endoplasmic reticulum membrane</location>
        <topology evidence="3">Peripheral membrane protein</topology>
    </subcellularLocation>
    <subcellularLocation>
        <location evidence="2">Microsome membrane</location>
        <topology evidence="2">Peripheral membrane protein</topology>
    </subcellularLocation>
</comment>
<evidence type="ECO:0000256" key="4">
    <source>
        <dbReference type="ARBA" id="ARBA00010617"/>
    </source>
</evidence>
<evidence type="ECO:0008006" key="16">
    <source>
        <dbReference type="Google" id="ProtNLM"/>
    </source>
</evidence>
<proteinExistence type="inferred from homology"/>